<protein>
    <submittedName>
        <fullName evidence="1">Uncharacterized protein</fullName>
    </submittedName>
</protein>
<dbReference type="EMBL" id="CM039437">
    <property type="protein sequence ID" value="KAI4307534.1"/>
    <property type="molecule type" value="Genomic_DNA"/>
</dbReference>
<evidence type="ECO:0000313" key="1">
    <source>
        <dbReference type="EMBL" id="KAI4307534.1"/>
    </source>
</evidence>
<dbReference type="Proteomes" id="UP000828941">
    <property type="component" value="Chromosome 12"/>
</dbReference>
<gene>
    <name evidence="1" type="ORF">L6164_030710</name>
</gene>
<reference evidence="1 2" key="1">
    <citation type="journal article" date="2022" name="DNA Res.">
        <title>Chromosomal-level genome assembly of the orchid tree Bauhinia variegata (Leguminosae; Cercidoideae) supports the allotetraploid origin hypothesis of Bauhinia.</title>
        <authorList>
            <person name="Zhong Y."/>
            <person name="Chen Y."/>
            <person name="Zheng D."/>
            <person name="Pang J."/>
            <person name="Liu Y."/>
            <person name="Luo S."/>
            <person name="Meng S."/>
            <person name="Qian L."/>
            <person name="Wei D."/>
            <person name="Dai S."/>
            <person name="Zhou R."/>
        </authorList>
    </citation>
    <scope>NUCLEOTIDE SEQUENCE [LARGE SCALE GENOMIC DNA]</scope>
    <source>
        <strain evidence="1">BV-YZ2020</strain>
    </source>
</reference>
<evidence type="ECO:0000313" key="2">
    <source>
        <dbReference type="Proteomes" id="UP000828941"/>
    </source>
</evidence>
<organism evidence="1 2">
    <name type="scientific">Bauhinia variegata</name>
    <name type="common">Purple orchid tree</name>
    <name type="synonym">Phanera variegata</name>
    <dbReference type="NCBI Taxonomy" id="167791"/>
    <lineage>
        <taxon>Eukaryota</taxon>
        <taxon>Viridiplantae</taxon>
        <taxon>Streptophyta</taxon>
        <taxon>Embryophyta</taxon>
        <taxon>Tracheophyta</taxon>
        <taxon>Spermatophyta</taxon>
        <taxon>Magnoliopsida</taxon>
        <taxon>eudicotyledons</taxon>
        <taxon>Gunneridae</taxon>
        <taxon>Pentapetalae</taxon>
        <taxon>rosids</taxon>
        <taxon>fabids</taxon>
        <taxon>Fabales</taxon>
        <taxon>Fabaceae</taxon>
        <taxon>Cercidoideae</taxon>
        <taxon>Cercideae</taxon>
        <taxon>Bauhiniinae</taxon>
        <taxon>Bauhinia</taxon>
    </lineage>
</organism>
<keyword evidence="2" id="KW-1185">Reference proteome</keyword>
<sequence>MDLKSECSALESVEENEVKQEKSSRGDENGTRNNGSIANESYELGCQGNSNPNLITADEKGNVEAVSEEPVRLSGGSPLKTKGYGLRKWRRIRRDNIVKDPHTPLDSNKILKRGLALPVNSSKSQPSPFDVKQNSEGSIGSSNMLKNVGFTDGFAIRGSSSDSRYAAGSGFAAGTDSENSEEQSSKSSTAASAPKLRFDLPAVLGNVRDKSQSKNTSSKNSANSNQKVQQGKGRIESSKKPRGERVKMEKENSHSSMESDSRSSNFKHGVFTVTSNGKHNGSPIIYDGGDSNEAHTNDHFLEEAQASYCKDNMGEEEDILQEDSAANLSWDAKEEKSENNQPSTVGDPLFESVCSLQSVQEALEEELQKLREIGNEPLSPDDDSIKSSSPAADITAVDPEFHKSSLYGQSDVEGIKQTASRSLELQVLSLTQSVNILESKLEESQGMLALKNSKIAELEATLRSGRFPKEESGSTVGLEEEQYMETELESFFRQKIEAEVEYLAIMKMMENLKVATDFQLTLLEEQETLSGKQAQALNMLGETENKASALKNQAEELEKHCDHILEVEETLKMQKRVYKVTFYFFIQFMLLIFVFWFVVSQLSLNAGVVVPT</sequence>
<name>A0ACB9LCR7_BAUVA</name>
<comment type="caution">
    <text evidence="1">The sequence shown here is derived from an EMBL/GenBank/DDBJ whole genome shotgun (WGS) entry which is preliminary data.</text>
</comment>
<accession>A0ACB9LCR7</accession>
<proteinExistence type="predicted"/>